<dbReference type="AlphaFoldDB" id="A0A2I1FY06"/>
<gene>
    <name evidence="2" type="ORF">RhiirA4_452431</name>
</gene>
<dbReference type="EMBL" id="LLXI01000057">
    <property type="protein sequence ID" value="PKY39268.1"/>
    <property type="molecule type" value="Genomic_DNA"/>
</dbReference>
<feature type="region of interest" description="Disordered" evidence="1">
    <location>
        <begin position="56"/>
        <end position="80"/>
    </location>
</feature>
<organism evidence="2 3">
    <name type="scientific">Rhizophagus irregularis</name>
    <dbReference type="NCBI Taxonomy" id="588596"/>
    <lineage>
        <taxon>Eukaryota</taxon>
        <taxon>Fungi</taxon>
        <taxon>Fungi incertae sedis</taxon>
        <taxon>Mucoromycota</taxon>
        <taxon>Glomeromycotina</taxon>
        <taxon>Glomeromycetes</taxon>
        <taxon>Glomerales</taxon>
        <taxon>Glomeraceae</taxon>
        <taxon>Rhizophagus</taxon>
    </lineage>
</organism>
<protein>
    <submittedName>
        <fullName evidence="2">Uncharacterized protein</fullName>
    </submittedName>
</protein>
<keyword evidence="3" id="KW-1185">Reference proteome</keyword>
<dbReference type="VEuPathDB" id="FungiDB:RhiirA1_502678"/>
<feature type="region of interest" description="Disordered" evidence="1">
    <location>
        <begin position="97"/>
        <end position="145"/>
    </location>
</feature>
<name>A0A2I1FY06_9GLOM</name>
<reference evidence="2 3" key="1">
    <citation type="submission" date="2015-10" db="EMBL/GenBank/DDBJ databases">
        <title>Genome analyses suggest a sexual origin of heterokaryosis in a supposedly ancient asexual fungus.</title>
        <authorList>
            <person name="Ropars J."/>
            <person name="Sedzielewska K."/>
            <person name="Noel J."/>
            <person name="Charron P."/>
            <person name="Farinelli L."/>
            <person name="Marton T."/>
            <person name="Kruger M."/>
            <person name="Pelin A."/>
            <person name="Brachmann A."/>
            <person name="Corradi N."/>
        </authorList>
    </citation>
    <scope>NUCLEOTIDE SEQUENCE [LARGE SCALE GENOMIC DNA]</scope>
    <source>
        <strain evidence="2 3">A4</strain>
    </source>
</reference>
<accession>A0A2I1FY06</accession>
<sequence length="176" mass="19680">MNNDLKDNKIENLTQLTSQNTKLKNGPVKSHIENAELNGIPAHQIEMIPTDGDLPPFTTTTSSSSIVPSNNTPTKNQTNVTNITNPIFSPLTPTALLITPPTSDNEKSKVRNRRRKSNTTEDPNTPVSRRLKSVDNNPRPPRLDHLSLGQYQSFYTLYRSFEPLVESSAPIIEYLK</sequence>
<dbReference type="Proteomes" id="UP000234323">
    <property type="component" value="Unassembled WGS sequence"/>
</dbReference>
<feature type="compositionally biased region" description="Low complexity" evidence="1">
    <location>
        <begin position="56"/>
        <end position="74"/>
    </location>
</feature>
<evidence type="ECO:0000313" key="2">
    <source>
        <dbReference type="EMBL" id="PKY39268.1"/>
    </source>
</evidence>
<proteinExistence type="predicted"/>
<comment type="caution">
    <text evidence="2">The sequence shown here is derived from an EMBL/GenBank/DDBJ whole genome shotgun (WGS) entry which is preliminary data.</text>
</comment>
<evidence type="ECO:0000256" key="1">
    <source>
        <dbReference type="SAM" id="MobiDB-lite"/>
    </source>
</evidence>
<evidence type="ECO:0000313" key="3">
    <source>
        <dbReference type="Proteomes" id="UP000234323"/>
    </source>
</evidence>